<organism evidence="2 3">
    <name type="scientific">Desulfurobacterium indicum</name>
    <dbReference type="NCBI Taxonomy" id="1914305"/>
    <lineage>
        <taxon>Bacteria</taxon>
        <taxon>Pseudomonadati</taxon>
        <taxon>Aquificota</taxon>
        <taxon>Aquificia</taxon>
        <taxon>Desulfurobacteriales</taxon>
        <taxon>Desulfurobacteriaceae</taxon>
        <taxon>Desulfurobacterium</taxon>
    </lineage>
</organism>
<keyword evidence="3" id="KW-1185">Reference proteome</keyword>
<reference evidence="2 3" key="1">
    <citation type="submission" date="2016-10" db="EMBL/GenBank/DDBJ databases">
        <title>Genome sequence of a sulfur-reducing bacterium Desulfurobacterium indicum K6013.</title>
        <authorList>
            <person name="Cao J."/>
            <person name="Shao Z."/>
            <person name="Alain K."/>
            <person name="Jebbar M."/>
        </authorList>
    </citation>
    <scope>NUCLEOTIDE SEQUENCE [LARGE SCALE GENOMIC DNA]</scope>
    <source>
        <strain evidence="2 3">K6013</strain>
    </source>
</reference>
<evidence type="ECO:0000256" key="1">
    <source>
        <dbReference type="SAM" id="SignalP"/>
    </source>
</evidence>
<dbReference type="EMBL" id="MOEN01000029">
    <property type="protein sequence ID" value="OMH40077.1"/>
    <property type="molecule type" value="Genomic_DNA"/>
</dbReference>
<sequence>MKVKKLLVATLIGAAVMAGGCGKKPAPKTTAVVSTPWDDFCNKYANMEGGVAACKCVFANDLEEAQIAREEAVADARSELARILEVKVMTMVKRYKSRTVAGKKRYMGSTFEEVAKQVAKQYLRGSRPINTKTFRADDGRYVVCSVVALQPAVVKNMIKKMAQKMEMSPRDEDILYQEFKAYKAQQELEKEIKGY</sequence>
<dbReference type="STRING" id="1914305.BLW93_07075"/>
<evidence type="ECO:0000313" key="3">
    <source>
        <dbReference type="Proteomes" id="UP000187408"/>
    </source>
</evidence>
<feature type="signal peptide" evidence="1">
    <location>
        <begin position="1"/>
        <end position="20"/>
    </location>
</feature>
<evidence type="ECO:0008006" key="4">
    <source>
        <dbReference type="Google" id="ProtNLM"/>
    </source>
</evidence>
<keyword evidence="1" id="KW-0732">Signal</keyword>
<dbReference type="PROSITE" id="PS51257">
    <property type="entry name" value="PROKAR_LIPOPROTEIN"/>
    <property type="match status" value="1"/>
</dbReference>
<accession>A0A1R1MJU3</accession>
<dbReference type="RefSeq" id="WP_076713400.1">
    <property type="nucleotide sequence ID" value="NZ_MOEN01000029.1"/>
</dbReference>
<evidence type="ECO:0000313" key="2">
    <source>
        <dbReference type="EMBL" id="OMH40077.1"/>
    </source>
</evidence>
<comment type="caution">
    <text evidence="2">The sequence shown here is derived from an EMBL/GenBank/DDBJ whole genome shotgun (WGS) entry which is preliminary data.</text>
</comment>
<proteinExistence type="predicted"/>
<feature type="chain" id="PRO_5013362940" description="LPP20 lipoprotein" evidence="1">
    <location>
        <begin position="21"/>
        <end position="195"/>
    </location>
</feature>
<dbReference type="Proteomes" id="UP000187408">
    <property type="component" value="Unassembled WGS sequence"/>
</dbReference>
<dbReference type="OrthoDB" id="12517at2"/>
<name>A0A1R1MJU3_9BACT</name>
<dbReference type="AlphaFoldDB" id="A0A1R1MJU3"/>
<protein>
    <recommendedName>
        <fullName evidence="4">LPP20 lipoprotein</fullName>
    </recommendedName>
</protein>
<gene>
    <name evidence="2" type="ORF">BLW93_07075</name>
</gene>